<dbReference type="SMART" id="SM00228">
    <property type="entry name" value="PDZ"/>
    <property type="match status" value="2"/>
</dbReference>
<dbReference type="InterPro" id="IPR001478">
    <property type="entry name" value="PDZ"/>
</dbReference>
<protein>
    <recommendedName>
        <fullName evidence="1">PDZ domain-containing protein</fullName>
    </recommendedName>
</protein>
<feature type="domain" description="PDZ" evidence="1">
    <location>
        <begin position="49"/>
        <end position="134"/>
    </location>
</feature>
<dbReference type="PROSITE" id="PS50106">
    <property type="entry name" value="PDZ"/>
    <property type="match status" value="2"/>
</dbReference>
<feature type="domain" description="PDZ" evidence="1">
    <location>
        <begin position="193"/>
        <end position="265"/>
    </location>
</feature>
<comment type="caution">
    <text evidence="2">The sequence shown here is derived from an EMBL/GenBank/DDBJ whole genome shotgun (WGS) entry which is preliminary data.</text>
</comment>
<dbReference type="EMBL" id="JBBCAQ010000043">
    <property type="protein sequence ID" value="KAK7570781.1"/>
    <property type="molecule type" value="Genomic_DNA"/>
</dbReference>
<dbReference type="Proteomes" id="UP001367676">
    <property type="component" value="Unassembled WGS sequence"/>
</dbReference>
<sequence length="281" mass="30278">MIIRIVDFRGLGLQGKDTRSEGKELQQLIDDASQTLEESSASGDHDLMVIILHRDTVTSSIGITLAGGADYEAKEITVHKVLLGSPADKDGRIQKGDRILSINGRNMKGVTHREALSILKAPRPEVVLVVSRWKADGPSSNTAVIEDPLVATFKNTVRPPRIPEVLQDCDNENLTNVSNNKLADKSKKGPVMSVTLMKEGGGLGFSLEGGKDSPSGDLPLTIKKIFTGGCAAKSGLLMAGDELVSLNNVDVTTMSRTEAWSLMKRLEPGQVVLNIRRSLKE</sequence>
<dbReference type="Pfam" id="PF00595">
    <property type="entry name" value="PDZ"/>
    <property type="match status" value="2"/>
</dbReference>
<evidence type="ECO:0000259" key="1">
    <source>
        <dbReference type="PROSITE" id="PS50106"/>
    </source>
</evidence>
<dbReference type="PANTHER" id="PTHR11324">
    <property type="entry name" value="IL16-RELATED"/>
    <property type="match status" value="1"/>
</dbReference>
<dbReference type="AlphaFoldDB" id="A0AAN9T6A3"/>
<reference evidence="2 3" key="1">
    <citation type="submission" date="2024-03" db="EMBL/GenBank/DDBJ databases">
        <title>Adaptation during the transition from Ophiocordyceps entomopathogen to insect associate is accompanied by gene loss and intensified selection.</title>
        <authorList>
            <person name="Ward C.M."/>
            <person name="Onetto C.A."/>
            <person name="Borneman A.R."/>
        </authorList>
    </citation>
    <scope>NUCLEOTIDE SEQUENCE [LARGE SCALE GENOMIC DNA]</scope>
    <source>
        <strain evidence="2">AWRI1</strain>
        <tissue evidence="2">Single Adult Female</tissue>
    </source>
</reference>
<proteinExistence type="predicted"/>
<gene>
    <name evidence="2" type="ORF">V9T40_010148</name>
</gene>
<evidence type="ECO:0000313" key="3">
    <source>
        <dbReference type="Proteomes" id="UP001367676"/>
    </source>
</evidence>
<dbReference type="SUPFAM" id="SSF50156">
    <property type="entry name" value="PDZ domain-like"/>
    <property type="match status" value="2"/>
</dbReference>
<dbReference type="PANTHER" id="PTHR11324:SF16">
    <property type="entry name" value="PDZ DOMAIN-CONTAINING PROTEIN 2"/>
    <property type="match status" value="1"/>
</dbReference>
<evidence type="ECO:0000313" key="2">
    <source>
        <dbReference type="EMBL" id="KAK7570781.1"/>
    </source>
</evidence>
<accession>A0AAN9T6A3</accession>
<dbReference type="Gene3D" id="2.30.42.10">
    <property type="match status" value="2"/>
</dbReference>
<organism evidence="2 3">
    <name type="scientific">Parthenolecanium corni</name>
    <dbReference type="NCBI Taxonomy" id="536013"/>
    <lineage>
        <taxon>Eukaryota</taxon>
        <taxon>Metazoa</taxon>
        <taxon>Ecdysozoa</taxon>
        <taxon>Arthropoda</taxon>
        <taxon>Hexapoda</taxon>
        <taxon>Insecta</taxon>
        <taxon>Pterygota</taxon>
        <taxon>Neoptera</taxon>
        <taxon>Paraneoptera</taxon>
        <taxon>Hemiptera</taxon>
        <taxon>Sternorrhyncha</taxon>
        <taxon>Coccoidea</taxon>
        <taxon>Coccidae</taxon>
        <taxon>Parthenolecanium</taxon>
    </lineage>
</organism>
<dbReference type="InterPro" id="IPR036034">
    <property type="entry name" value="PDZ_sf"/>
</dbReference>
<keyword evidence="3" id="KW-1185">Reference proteome</keyword>
<name>A0AAN9T6A3_9HEMI</name>